<reference evidence="3" key="1">
    <citation type="submission" date="2024-08" db="EMBL/GenBank/DDBJ databases">
        <authorList>
            <person name="Yu S.T."/>
        </authorList>
    </citation>
    <scope>NUCLEOTIDE SEQUENCE</scope>
    <source>
        <strain evidence="3">R33</strain>
        <plasmid evidence="3">unnamed1</plasmid>
    </source>
</reference>
<protein>
    <submittedName>
        <fullName evidence="3">Uncharacterized protein</fullName>
    </submittedName>
</protein>
<feature type="region of interest" description="Disordered" evidence="1">
    <location>
        <begin position="88"/>
        <end position="119"/>
    </location>
</feature>
<keyword evidence="3" id="KW-0614">Plasmid</keyword>
<dbReference type="EMBL" id="CP165728">
    <property type="protein sequence ID" value="XDV69395.1"/>
    <property type="molecule type" value="Genomic_DNA"/>
</dbReference>
<accession>A0AB39YH40</accession>
<organism evidence="3">
    <name type="scientific">Streptomyces sp. R33</name>
    <dbReference type="NCBI Taxonomy" id="3238629"/>
    <lineage>
        <taxon>Bacteria</taxon>
        <taxon>Bacillati</taxon>
        <taxon>Actinomycetota</taxon>
        <taxon>Actinomycetes</taxon>
        <taxon>Kitasatosporales</taxon>
        <taxon>Streptomycetaceae</taxon>
        <taxon>Streptomyces</taxon>
    </lineage>
</organism>
<keyword evidence="2" id="KW-0732">Signal</keyword>
<name>A0AB39YH40_9ACTN</name>
<evidence type="ECO:0000256" key="1">
    <source>
        <dbReference type="SAM" id="MobiDB-lite"/>
    </source>
</evidence>
<dbReference type="AlphaFoldDB" id="A0AB39YH40"/>
<gene>
    <name evidence="3" type="ORF">AB5J51_41455</name>
</gene>
<evidence type="ECO:0000313" key="3">
    <source>
        <dbReference type="EMBL" id="XDV69395.1"/>
    </source>
</evidence>
<evidence type="ECO:0000256" key="2">
    <source>
        <dbReference type="SAM" id="SignalP"/>
    </source>
</evidence>
<geneLocation type="plasmid" evidence="3">
    <name>unnamed1</name>
</geneLocation>
<feature type="signal peptide" evidence="2">
    <location>
        <begin position="1"/>
        <end position="24"/>
    </location>
</feature>
<proteinExistence type="predicted"/>
<dbReference type="RefSeq" id="WP_369780570.1">
    <property type="nucleotide sequence ID" value="NZ_CP165728.1"/>
</dbReference>
<feature type="chain" id="PRO_5044335291" evidence="2">
    <location>
        <begin position="25"/>
        <end position="119"/>
    </location>
</feature>
<sequence>MNRIAKVAVLVTAAVALSAPVANADRSYIYNSYSDDVTDWHTGVSWGGALACDMDQDGNSVKAHFTRDDNSAHEAWAQAGNGTCNGGFDLSSTNRVKKHRSQQIRDWATDPYGPWKYRP</sequence>